<accession>A0ABR0R774</accession>
<evidence type="ECO:0000313" key="3">
    <source>
        <dbReference type="Proteomes" id="UP001358586"/>
    </source>
</evidence>
<organism evidence="2 3">
    <name type="scientific">Gossypium arboreum</name>
    <name type="common">Tree cotton</name>
    <name type="synonym">Gossypium nanking</name>
    <dbReference type="NCBI Taxonomy" id="29729"/>
    <lineage>
        <taxon>Eukaryota</taxon>
        <taxon>Viridiplantae</taxon>
        <taxon>Streptophyta</taxon>
        <taxon>Embryophyta</taxon>
        <taxon>Tracheophyta</taxon>
        <taxon>Spermatophyta</taxon>
        <taxon>Magnoliopsida</taxon>
        <taxon>eudicotyledons</taxon>
        <taxon>Gunneridae</taxon>
        <taxon>Pentapetalae</taxon>
        <taxon>rosids</taxon>
        <taxon>malvids</taxon>
        <taxon>Malvales</taxon>
        <taxon>Malvaceae</taxon>
        <taxon>Malvoideae</taxon>
        <taxon>Gossypium</taxon>
    </lineage>
</organism>
<feature type="domain" description="RNase H type-1" evidence="1">
    <location>
        <begin position="45"/>
        <end position="111"/>
    </location>
</feature>
<protein>
    <recommendedName>
        <fullName evidence="1">RNase H type-1 domain-containing protein</fullName>
    </recommendedName>
</protein>
<name>A0ABR0R774_GOSAR</name>
<dbReference type="InterPro" id="IPR044730">
    <property type="entry name" value="RNase_H-like_dom_plant"/>
</dbReference>
<sequence>MIVRQAEALVIHTSNAAAAELKEDSSRTIAIKWKAPCHGWSGNWSAAGDILRDSHGNWLVGFCRFIGRGSTLTIELWAILHGLKIAWQKGYTKVIIVSNNKSVVDMLTDASLGSSTTT</sequence>
<dbReference type="PANTHER" id="PTHR47723:SF19">
    <property type="entry name" value="POLYNUCLEOTIDYL TRANSFERASE, RIBONUCLEASE H-LIKE SUPERFAMILY PROTEIN"/>
    <property type="match status" value="1"/>
</dbReference>
<dbReference type="EMBL" id="JARKNE010000001">
    <property type="protein sequence ID" value="KAK5847067.1"/>
    <property type="molecule type" value="Genomic_DNA"/>
</dbReference>
<dbReference type="Proteomes" id="UP001358586">
    <property type="component" value="Chromosome 1"/>
</dbReference>
<dbReference type="Pfam" id="PF13456">
    <property type="entry name" value="RVT_3"/>
    <property type="match status" value="1"/>
</dbReference>
<proteinExistence type="predicted"/>
<dbReference type="InterPro" id="IPR053151">
    <property type="entry name" value="RNase_H-like"/>
</dbReference>
<dbReference type="InterPro" id="IPR002156">
    <property type="entry name" value="RNaseH_domain"/>
</dbReference>
<dbReference type="Gene3D" id="3.30.420.10">
    <property type="entry name" value="Ribonuclease H-like superfamily/Ribonuclease H"/>
    <property type="match status" value="1"/>
</dbReference>
<dbReference type="InterPro" id="IPR036397">
    <property type="entry name" value="RNaseH_sf"/>
</dbReference>
<dbReference type="CDD" id="cd06222">
    <property type="entry name" value="RNase_H_like"/>
    <property type="match status" value="1"/>
</dbReference>
<evidence type="ECO:0000313" key="2">
    <source>
        <dbReference type="EMBL" id="KAK5847067.1"/>
    </source>
</evidence>
<dbReference type="SUPFAM" id="SSF53098">
    <property type="entry name" value="Ribonuclease H-like"/>
    <property type="match status" value="1"/>
</dbReference>
<gene>
    <name evidence="2" type="ORF">PVK06_003369</name>
</gene>
<comment type="caution">
    <text evidence="2">The sequence shown here is derived from an EMBL/GenBank/DDBJ whole genome shotgun (WGS) entry which is preliminary data.</text>
</comment>
<evidence type="ECO:0000259" key="1">
    <source>
        <dbReference type="Pfam" id="PF13456"/>
    </source>
</evidence>
<keyword evidence="3" id="KW-1185">Reference proteome</keyword>
<reference evidence="2 3" key="1">
    <citation type="submission" date="2023-03" db="EMBL/GenBank/DDBJ databases">
        <title>WGS of Gossypium arboreum.</title>
        <authorList>
            <person name="Yu D."/>
        </authorList>
    </citation>
    <scope>NUCLEOTIDE SEQUENCE [LARGE SCALE GENOMIC DNA]</scope>
    <source>
        <tissue evidence="2">Leaf</tissue>
    </source>
</reference>
<dbReference type="InterPro" id="IPR012337">
    <property type="entry name" value="RNaseH-like_sf"/>
</dbReference>
<dbReference type="PANTHER" id="PTHR47723">
    <property type="entry name" value="OS05G0353850 PROTEIN"/>
    <property type="match status" value="1"/>
</dbReference>